<evidence type="ECO:0000313" key="2">
    <source>
        <dbReference type="EMBL" id="WVZ16088.1"/>
    </source>
</evidence>
<keyword evidence="3" id="KW-1185">Reference proteome</keyword>
<reference evidence="2 3" key="1">
    <citation type="journal article" date="2023" name="Life. Sci Alliance">
        <title>Evolutionary insights into 3D genome organization and epigenetic landscape of Vigna mungo.</title>
        <authorList>
            <person name="Junaid A."/>
            <person name="Singh B."/>
            <person name="Bhatia S."/>
        </authorList>
    </citation>
    <scope>NUCLEOTIDE SEQUENCE [LARGE SCALE GENOMIC DNA]</scope>
    <source>
        <strain evidence="2">Urdbean</strain>
    </source>
</reference>
<accession>A0AAQ3NXB8</accession>
<proteinExistence type="predicted"/>
<feature type="compositionally biased region" description="Polar residues" evidence="1">
    <location>
        <begin position="1"/>
        <end position="11"/>
    </location>
</feature>
<evidence type="ECO:0000256" key="1">
    <source>
        <dbReference type="SAM" id="MobiDB-lite"/>
    </source>
</evidence>
<dbReference type="GO" id="GO:0032784">
    <property type="term" value="P:regulation of DNA-templated transcription elongation"/>
    <property type="evidence" value="ECO:0007669"/>
    <property type="project" value="InterPro"/>
</dbReference>
<dbReference type="Proteomes" id="UP001374535">
    <property type="component" value="Chromosome 3"/>
</dbReference>
<organism evidence="2 3">
    <name type="scientific">Vigna mungo</name>
    <name type="common">Black gram</name>
    <name type="synonym">Phaseolus mungo</name>
    <dbReference type="NCBI Taxonomy" id="3915"/>
    <lineage>
        <taxon>Eukaryota</taxon>
        <taxon>Viridiplantae</taxon>
        <taxon>Streptophyta</taxon>
        <taxon>Embryophyta</taxon>
        <taxon>Tracheophyta</taxon>
        <taxon>Spermatophyta</taxon>
        <taxon>Magnoliopsida</taxon>
        <taxon>eudicotyledons</taxon>
        <taxon>Gunneridae</taxon>
        <taxon>Pentapetalae</taxon>
        <taxon>rosids</taxon>
        <taxon>fabids</taxon>
        <taxon>Fabales</taxon>
        <taxon>Fabaceae</taxon>
        <taxon>Papilionoideae</taxon>
        <taxon>50 kb inversion clade</taxon>
        <taxon>NPAAA clade</taxon>
        <taxon>indigoferoid/millettioid clade</taxon>
        <taxon>Phaseoleae</taxon>
        <taxon>Vigna</taxon>
    </lineage>
</organism>
<evidence type="ECO:0000313" key="3">
    <source>
        <dbReference type="Proteomes" id="UP001374535"/>
    </source>
</evidence>
<dbReference type="GO" id="GO:0009742">
    <property type="term" value="P:brassinosteroid mediated signaling pathway"/>
    <property type="evidence" value="ECO:0007669"/>
    <property type="project" value="InterPro"/>
</dbReference>
<dbReference type="InterPro" id="IPR044204">
    <property type="entry name" value="IWS1/2"/>
</dbReference>
<protein>
    <submittedName>
        <fullName evidence="2">Uncharacterized protein</fullName>
    </submittedName>
</protein>
<dbReference type="EMBL" id="CP144698">
    <property type="protein sequence ID" value="WVZ16088.1"/>
    <property type="molecule type" value="Genomic_DNA"/>
</dbReference>
<dbReference type="PANTHER" id="PTHR47350:SF4">
    <property type="entry name" value="PROTEIN IWS1 HOMOLOG 1"/>
    <property type="match status" value="1"/>
</dbReference>
<feature type="compositionally biased region" description="Basic and acidic residues" evidence="1">
    <location>
        <begin position="14"/>
        <end position="23"/>
    </location>
</feature>
<dbReference type="PANTHER" id="PTHR47350">
    <property type="entry name" value="PROTEIN IWS1 HOMOLOG 1"/>
    <property type="match status" value="1"/>
</dbReference>
<name>A0AAQ3NXB8_VIGMU</name>
<dbReference type="AlphaFoldDB" id="A0AAQ3NXB8"/>
<gene>
    <name evidence="2" type="ORF">V8G54_009070</name>
</gene>
<feature type="region of interest" description="Disordered" evidence="1">
    <location>
        <begin position="1"/>
        <end position="39"/>
    </location>
</feature>
<sequence length="108" mass="12487">MEMTNMISKNNYEGLKDEKDKEMNQPFQIGRKRKKNEGNPTEIRLSVVNVMIEFEVAAQEDADLQKHGKPAINKFKKLSLFTDIDLEHHDRIEHLKNSGIGNAIMYLS</sequence>